<dbReference type="EMBL" id="CAMAPF010001068">
    <property type="protein sequence ID" value="CAH9144558.1"/>
    <property type="molecule type" value="Genomic_DNA"/>
</dbReference>
<dbReference type="InterPro" id="IPR036875">
    <property type="entry name" value="Znf_CCHC_sf"/>
</dbReference>
<dbReference type="PANTHER" id="PTHR47481:SF31">
    <property type="entry name" value="OS01G0873500 PROTEIN"/>
    <property type="match status" value="1"/>
</dbReference>
<name>A0AAV0G9Z0_9ASTE</name>
<feature type="compositionally biased region" description="Basic residues" evidence="1">
    <location>
        <begin position="236"/>
        <end position="245"/>
    </location>
</feature>
<dbReference type="GO" id="GO:0008270">
    <property type="term" value="F:zinc ion binding"/>
    <property type="evidence" value="ECO:0007669"/>
    <property type="project" value="InterPro"/>
</dbReference>
<evidence type="ECO:0008006" key="4">
    <source>
        <dbReference type="Google" id="ProtNLM"/>
    </source>
</evidence>
<keyword evidence="3" id="KW-1185">Reference proteome</keyword>
<comment type="caution">
    <text evidence="2">The sequence shown here is derived from an EMBL/GenBank/DDBJ whole genome shotgun (WGS) entry which is preliminary data.</text>
</comment>
<dbReference type="Proteomes" id="UP001152523">
    <property type="component" value="Unassembled WGS sequence"/>
</dbReference>
<proteinExistence type="predicted"/>
<dbReference type="PANTHER" id="PTHR47481">
    <property type="match status" value="1"/>
</dbReference>
<dbReference type="Gene3D" id="4.10.60.10">
    <property type="entry name" value="Zinc finger, CCHC-type"/>
    <property type="match status" value="1"/>
</dbReference>
<feature type="region of interest" description="Disordered" evidence="1">
    <location>
        <begin position="210"/>
        <end position="245"/>
    </location>
</feature>
<gene>
    <name evidence="2" type="ORF">CEPIT_LOCUS41532</name>
</gene>
<reference evidence="2" key="1">
    <citation type="submission" date="2022-07" db="EMBL/GenBank/DDBJ databases">
        <authorList>
            <person name="Macas J."/>
            <person name="Novak P."/>
            <person name="Neumann P."/>
        </authorList>
    </citation>
    <scope>NUCLEOTIDE SEQUENCE</scope>
</reference>
<sequence>MSNMSLKPLMETNKLTGSNFPVWLRCLRIVLRHERIEYVLDKAIGVIPDKASPEYKDFNEAAHKKHVDDAISAQCIMLSSMDSKLMEQHEHMYPFEMLKHLESLYSVQARTLEYEILRDLFKCRLNDSGRVSEHVLKMIGLIERLAMIGTKLPENISINLILQSLPDSFENFIVNFNMSNTTVSLPELHNMLNTYESSTSKGKAILMVSSSSANPNAKGKNKQKNKKKKAFDAKSIKPKGGIRKKPKLAKDECLFCHEKGHWKKDCAKFKAHTAVGVNSGAK</sequence>
<evidence type="ECO:0000256" key="1">
    <source>
        <dbReference type="SAM" id="MobiDB-lite"/>
    </source>
</evidence>
<evidence type="ECO:0000313" key="2">
    <source>
        <dbReference type="EMBL" id="CAH9144558.1"/>
    </source>
</evidence>
<protein>
    <recommendedName>
        <fullName evidence="4">CCHC-type domain-containing protein</fullName>
    </recommendedName>
</protein>
<organism evidence="2 3">
    <name type="scientific">Cuscuta epithymum</name>
    <dbReference type="NCBI Taxonomy" id="186058"/>
    <lineage>
        <taxon>Eukaryota</taxon>
        <taxon>Viridiplantae</taxon>
        <taxon>Streptophyta</taxon>
        <taxon>Embryophyta</taxon>
        <taxon>Tracheophyta</taxon>
        <taxon>Spermatophyta</taxon>
        <taxon>Magnoliopsida</taxon>
        <taxon>eudicotyledons</taxon>
        <taxon>Gunneridae</taxon>
        <taxon>Pentapetalae</taxon>
        <taxon>asterids</taxon>
        <taxon>lamiids</taxon>
        <taxon>Solanales</taxon>
        <taxon>Convolvulaceae</taxon>
        <taxon>Cuscuteae</taxon>
        <taxon>Cuscuta</taxon>
        <taxon>Cuscuta subgen. Cuscuta</taxon>
    </lineage>
</organism>
<dbReference type="Pfam" id="PF14223">
    <property type="entry name" value="Retrotran_gag_2"/>
    <property type="match status" value="1"/>
</dbReference>
<evidence type="ECO:0000313" key="3">
    <source>
        <dbReference type="Proteomes" id="UP001152523"/>
    </source>
</evidence>
<feature type="compositionally biased region" description="Basic residues" evidence="1">
    <location>
        <begin position="219"/>
        <end position="229"/>
    </location>
</feature>
<dbReference type="GO" id="GO:0003676">
    <property type="term" value="F:nucleic acid binding"/>
    <property type="evidence" value="ECO:0007669"/>
    <property type="project" value="InterPro"/>
</dbReference>
<dbReference type="SUPFAM" id="SSF57756">
    <property type="entry name" value="Retrovirus zinc finger-like domains"/>
    <property type="match status" value="1"/>
</dbReference>
<accession>A0AAV0G9Z0</accession>
<dbReference type="AlphaFoldDB" id="A0AAV0G9Z0"/>